<keyword evidence="6" id="KW-1185">Reference proteome</keyword>
<dbReference type="InterPro" id="IPR010998">
    <property type="entry name" value="Integrase_recombinase_N"/>
</dbReference>
<dbReference type="Pfam" id="PF00589">
    <property type="entry name" value="Phage_integrase"/>
    <property type="match status" value="1"/>
</dbReference>
<keyword evidence="2" id="KW-0238">DNA-binding</keyword>
<dbReference type="eggNOG" id="COG0582">
    <property type="taxonomic scope" value="Bacteria"/>
</dbReference>
<dbReference type="RefSeq" id="WP_023274785.1">
    <property type="nucleotide sequence ID" value="NZ_AYEV01000038.1"/>
</dbReference>
<evidence type="ECO:0000259" key="4">
    <source>
        <dbReference type="PROSITE" id="PS51898"/>
    </source>
</evidence>
<accession>V2UZ81</accession>
<evidence type="ECO:0000313" key="6">
    <source>
        <dbReference type="Proteomes" id="UP000017404"/>
    </source>
</evidence>
<dbReference type="GO" id="GO:0003677">
    <property type="term" value="F:DNA binding"/>
    <property type="evidence" value="ECO:0007669"/>
    <property type="project" value="UniProtKB-KW"/>
</dbReference>
<dbReference type="InterPro" id="IPR050090">
    <property type="entry name" value="Tyrosine_recombinase_XerCD"/>
</dbReference>
<evidence type="ECO:0000256" key="1">
    <source>
        <dbReference type="ARBA" id="ARBA00022908"/>
    </source>
</evidence>
<reference evidence="5 6" key="1">
    <citation type="submission" date="2013-10" db="EMBL/GenBank/DDBJ databases">
        <title>The Genome Sequence of Acinetobacter tjernbergiae CIP107465.</title>
        <authorList>
            <consortium name="The Broad Institute Genomics Platform"/>
            <consortium name="The Broad Institute Genome Sequencing Center for Infectious Disease"/>
            <person name="Cerqueira G."/>
            <person name="Feldgarden M."/>
            <person name="Courvalin P."/>
            <person name="Grillot-Courvalin C."/>
            <person name="Clermont D."/>
            <person name="Rocha E."/>
            <person name="Yoon E.-J."/>
            <person name="Nemec A."/>
            <person name="Young S.K."/>
            <person name="Zeng Q."/>
            <person name="Gargeya S."/>
            <person name="Fitzgerald M."/>
            <person name="Abouelleil A."/>
            <person name="Alvarado L."/>
            <person name="Berlin A.M."/>
            <person name="Chapman S.B."/>
            <person name="Gainer-Dewar J."/>
            <person name="Goldberg J."/>
            <person name="Gnerre S."/>
            <person name="Griggs A."/>
            <person name="Gujja S."/>
            <person name="Hansen M."/>
            <person name="Howarth C."/>
            <person name="Imamovic A."/>
            <person name="Ireland A."/>
            <person name="Larimer J."/>
            <person name="McCowan C."/>
            <person name="Murphy C."/>
            <person name="Pearson M."/>
            <person name="Poon T.W."/>
            <person name="Priest M."/>
            <person name="Roberts A."/>
            <person name="Saif S."/>
            <person name="Shea T."/>
            <person name="Sykes S."/>
            <person name="Wortman J."/>
            <person name="Nusbaum C."/>
            <person name="Birren B."/>
        </authorList>
    </citation>
    <scope>NUCLEOTIDE SEQUENCE [LARGE SCALE GENOMIC DNA]</scope>
    <source>
        <strain evidence="5 6">CIP 107465</strain>
    </source>
</reference>
<feature type="domain" description="Tyr recombinase" evidence="4">
    <location>
        <begin position="163"/>
        <end position="338"/>
    </location>
</feature>
<protein>
    <recommendedName>
        <fullName evidence="4">Tyr recombinase domain-containing protein</fullName>
    </recommendedName>
</protein>
<dbReference type="Proteomes" id="UP000017404">
    <property type="component" value="Unassembled WGS sequence"/>
</dbReference>
<proteinExistence type="predicted"/>
<dbReference type="InterPro" id="IPR011010">
    <property type="entry name" value="DNA_brk_join_enz"/>
</dbReference>
<dbReference type="GO" id="GO:0006310">
    <property type="term" value="P:DNA recombination"/>
    <property type="evidence" value="ECO:0007669"/>
    <property type="project" value="UniProtKB-KW"/>
</dbReference>
<evidence type="ECO:0000256" key="2">
    <source>
        <dbReference type="ARBA" id="ARBA00023125"/>
    </source>
</evidence>
<dbReference type="GO" id="GO:0015074">
    <property type="term" value="P:DNA integration"/>
    <property type="evidence" value="ECO:0007669"/>
    <property type="project" value="UniProtKB-KW"/>
</dbReference>
<comment type="caution">
    <text evidence="5">The sequence shown here is derived from an EMBL/GenBank/DDBJ whole genome shotgun (WGS) entry which is preliminary data.</text>
</comment>
<organism evidence="5 6">
    <name type="scientific">Acinetobacter tjernbergiae DSM 14971 = CIP 107465</name>
    <dbReference type="NCBI Taxonomy" id="1120928"/>
    <lineage>
        <taxon>Bacteria</taxon>
        <taxon>Pseudomonadati</taxon>
        <taxon>Pseudomonadota</taxon>
        <taxon>Gammaproteobacteria</taxon>
        <taxon>Moraxellales</taxon>
        <taxon>Moraxellaceae</taxon>
        <taxon>Acinetobacter</taxon>
    </lineage>
</organism>
<dbReference type="CDD" id="cd00796">
    <property type="entry name" value="INT_Rci_Hp1_C"/>
    <property type="match status" value="1"/>
</dbReference>
<dbReference type="InterPro" id="IPR002104">
    <property type="entry name" value="Integrase_catalytic"/>
</dbReference>
<dbReference type="PANTHER" id="PTHR30349:SF94">
    <property type="entry name" value="INTEGRASE_RECOMBINASE HI_1414-RELATED"/>
    <property type="match status" value="1"/>
</dbReference>
<evidence type="ECO:0000256" key="3">
    <source>
        <dbReference type="ARBA" id="ARBA00023172"/>
    </source>
</evidence>
<dbReference type="PATRIC" id="fig|1120928.5.peg.3055"/>
<dbReference type="EMBL" id="AYEV01000038">
    <property type="protein sequence ID" value="ESK53975.1"/>
    <property type="molecule type" value="Genomic_DNA"/>
</dbReference>
<dbReference type="AlphaFoldDB" id="V2UZ81"/>
<keyword evidence="1" id="KW-0229">DNA integration</keyword>
<evidence type="ECO:0000313" key="5">
    <source>
        <dbReference type="EMBL" id="ESK53975.1"/>
    </source>
</evidence>
<dbReference type="PROSITE" id="PS51898">
    <property type="entry name" value="TYR_RECOMBINASE"/>
    <property type="match status" value="1"/>
</dbReference>
<dbReference type="InterPro" id="IPR013762">
    <property type="entry name" value="Integrase-like_cat_sf"/>
</dbReference>
<name>V2UZ81_9GAMM</name>
<dbReference type="Gene3D" id="1.10.150.130">
    <property type="match status" value="1"/>
</dbReference>
<dbReference type="STRING" id="202955.GCA_000759995_02021"/>
<dbReference type="PANTHER" id="PTHR30349">
    <property type="entry name" value="PHAGE INTEGRASE-RELATED"/>
    <property type="match status" value="1"/>
</dbReference>
<dbReference type="Gene3D" id="1.10.443.10">
    <property type="entry name" value="Intergrase catalytic core"/>
    <property type="match status" value="1"/>
</dbReference>
<sequence>MKIPKPRKRGDSFRIELMYEGRRISATRDTEKECEQWAALKLLEFKTGKAQEEKGIKPSFPFKKLCEKYFLEKGSKLKSSHVIRNKLDNLERITGELANKSIYDFKPNDIVRWRNRRVLEVKSSTALREFAMFSAIFTYAQKELFLIENNVWNTVVKPDKGKGRSQRISPEDQEKIFKRSKWDNETAPFYSQHYVGWSLLFALETAMRQGEILAMKRKDVRDGFIHLPITKNGESRDVPLSKEAKRLLSLLPVENDILVPVKVKTFKRTWIRMRDEAGLSHINFHDTRHEAITRMVRNRKLPVEVLAKITGHKTINILINTYYNPNYECKFFPRVSHDIHQ</sequence>
<gene>
    <name evidence="5" type="ORF">F990_03019</name>
</gene>
<dbReference type="OrthoDB" id="9057547at2"/>
<dbReference type="SUPFAM" id="SSF56349">
    <property type="entry name" value="DNA breaking-rejoining enzymes"/>
    <property type="match status" value="1"/>
</dbReference>
<keyword evidence="3" id="KW-0233">DNA recombination</keyword>